<dbReference type="EMBL" id="AVPJ01000001">
    <property type="protein sequence ID" value="KGN34720.1"/>
    <property type="molecule type" value="Genomic_DNA"/>
</dbReference>
<evidence type="ECO:0000259" key="1">
    <source>
        <dbReference type="PROSITE" id="PS51819"/>
    </source>
</evidence>
<keyword evidence="3" id="KW-1185">Reference proteome</keyword>
<proteinExistence type="predicted"/>
<dbReference type="InterPro" id="IPR029068">
    <property type="entry name" value="Glyas_Bleomycin-R_OHBP_Dase"/>
</dbReference>
<dbReference type="SUPFAM" id="SSF54593">
    <property type="entry name" value="Glyoxalase/Bleomycin resistance protein/Dihydroxybiphenyl dioxygenase"/>
    <property type="match status" value="1"/>
</dbReference>
<organism evidence="2 3">
    <name type="scientific">Knoellia sinensis KCTC 19936</name>
    <dbReference type="NCBI Taxonomy" id="1385520"/>
    <lineage>
        <taxon>Bacteria</taxon>
        <taxon>Bacillati</taxon>
        <taxon>Actinomycetota</taxon>
        <taxon>Actinomycetes</taxon>
        <taxon>Micrococcales</taxon>
        <taxon>Intrasporangiaceae</taxon>
        <taxon>Knoellia</taxon>
    </lineage>
</organism>
<dbReference type="InterPro" id="IPR037523">
    <property type="entry name" value="VOC_core"/>
</dbReference>
<dbReference type="AlphaFoldDB" id="A0A0A0JBC9"/>
<comment type="caution">
    <text evidence="2">The sequence shown here is derived from an EMBL/GenBank/DDBJ whole genome shotgun (WGS) entry which is preliminary data.</text>
</comment>
<evidence type="ECO:0000313" key="3">
    <source>
        <dbReference type="Proteomes" id="UP000030002"/>
    </source>
</evidence>
<dbReference type="Pfam" id="PF00903">
    <property type="entry name" value="Glyoxalase"/>
    <property type="match status" value="1"/>
</dbReference>
<reference evidence="2 3" key="1">
    <citation type="submission" date="2013-08" db="EMBL/GenBank/DDBJ databases">
        <title>The genome sequence of Knoellia sinensis.</title>
        <authorList>
            <person name="Zhu W."/>
            <person name="Wang G."/>
        </authorList>
    </citation>
    <scope>NUCLEOTIDE SEQUENCE [LARGE SCALE GENOMIC DNA]</scope>
    <source>
        <strain evidence="2 3">KCTC 19936</strain>
    </source>
</reference>
<evidence type="ECO:0000313" key="2">
    <source>
        <dbReference type="EMBL" id="KGN34720.1"/>
    </source>
</evidence>
<name>A0A0A0JBC9_9MICO</name>
<sequence>MIGERTPVTCLGVSDLQRARDFYEGTLGFSPGTDMLDQGITYQSGSGTFFVYQSEFAGTNKATAMMFEVPGDAFDAEISALRDKGVEFQTWEAEGTDWTDGVASMADGAFKSVWFADPDGNIINVGSQLPS</sequence>
<dbReference type="Gene3D" id="3.10.180.10">
    <property type="entry name" value="2,3-Dihydroxybiphenyl 1,2-Dioxygenase, domain 1"/>
    <property type="match status" value="1"/>
</dbReference>
<feature type="domain" description="VOC" evidence="1">
    <location>
        <begin position="4"/>
        <end position="128"/>
    </location>
</feature>
<dbReference type="InterPro" id="IPR004360">
    <property type="entry name" value="Glyas_Fos-R_dOase_dom"/>
</dbReference>
<dbReference type="STRING" id="1385520.N802_01195"/>
<dbReference type="eggNOG" id="COG0346">
    <property type="taxonomic scope" value="Bacteria"/>
</dbReference>
<accession>A0A0A0JBC9</accession>
<dbReference type="Proteomes" id="UP000030002">
    <property type="component" value="Unassembled WGS sequence"/>
</dbReference>
<gene>
    <name evidence="2" type="ORF">N802_01195</name>
</gene>
<dbReference type="RefSeq" id="WP_035910996.1">
    <property type="nucleotide sequence ID" value="NZ_AVPJ01000001.1"/>
</dbReference>
<protein>
    <submittedName>
        <fullName evidence="2">Glyoxalase</fullName>
    </submittedName>
</protein>
<dbReference type="PROSITE" id="PS51819">
    <property type="entry name" value="VOC"/>
    <property type="match status" value="1"/>
</dbReference>
<dbReference type="CDD" id="cd06587">
    <property type="entry name" value="VOC"/>
    <property type="match status" value="1"/>
</dbReference>
<dbReference type="OrthoDB" id="9804907at2"/>